<keyword evidence="2" id="KW-1185">Reference proteome</keyword>
<accession>A0ABV5IEW8</accession>
<proteinExistence type="predicted"/>
<evidence type="ECO:0000313" key="1">
    <source>
        <dbReference type="EMBL" id="MFB9203087.1"/>
    </source>
</evidence>
<dbReference type="Proteomes" id="UP001589647">
    <property type="component" value="Unassembled WGS sequence"/>
</dbReference>
<name>A0ABV5IEW8_9ACTN</name>
<dbReference type="RefSeq" id="WP_189646232.1">
    <property type="nucleotide sequence ID" value="NZ_BMRC01000002.1"/>
</dbReference>
<comment type="caution">
    <text evidence="1">The sequence shown here is derived from an EMBL/GenBank/DDBJ whole genome shotgun (WGS) entry which is preliminary data.</text>
</comment>
<protein>
    <submittedName>
        <fullName evidence="1">Uncharacterized protein</fullName>
    </submittedName>
</protein>
<organism evidence="1 2">
    <name type="scientific">Nonomuraea spiralis</name>
    <dbReference type="NCBI Taxonomy" id="46182"/>
    <lineage>
        <taxon>Bacteria</taxon>
        <taxon>Bacillati</taxon>
        <taxon>Actinomycetota</taxon>
        <taxon>Actinomycetes</taxon>
        <taxon>Streptosporangiales</taxon>
        <taxon>Streptosporangiaceae</taxon>
        <taxon>Nonomuraea</taxon>
    </lineage>
</organism>
<gene>
    <name evidence="1" type="ORF">ACFFV7_17945</name>
</gene>
<reference evidence="1 2" key="1">
    <citation type="submission" date="2024-09" db="EMBL/GenBank/DDBJ databases">
        <authorList>
            <person name="Sun Q."/>
            <person name="Mori K."/>
        </authorList>
    </citation>
    <scope>NUCLEOTIDE SEQUENCE [LARGE SCALE GENOMIC DNA]</scope>
    <source>
        <strain evidence="1 2">CCM 3426</strain>
    </source>
</reference>
<evidence type="ECO:0000313" key="2">
    <source>
        <dbReference type="Proteomes" id="UP001589647"/>
    </source>
</evidence>
<sequence>MFRGILAGGVALSAAGLILTGPAAYADLKAPYARAAAIVDADGELNNGKNVVKSWRASIGRYCVQIDRQVAASGALVQLTSRAPRRLPFVAYRNPSAICNEPNTITIGVYDVDGRLADGGFDLSIA</sequence>
<dbReference type="EMBL" id="JBHMEI010000013">
    <property type="protein sequence ID" value="MFB9203087.1"/>
    <property type="molecule type" value="Genomic_DNA"/>
</dbReference>